<accession>A0ABS4JJ27</accession>
<evidence type="ECO:0000256" key="3">
    <source>
        <dbReference type="ARBA" id="ARBA00022801"/>
    </source>
</evidence>
<dbReference type="InterPro" id="IPR050314">
    <property type="entry name" value="Glycosyl_Hydrlase_18"/>
</dbReference>
<dbReference type="InterPro" id="IPR017853">
    <property type="entry name" value="GH"/>
</dbReference>
<dbReference type="InterPro" id="IPR011583">
    <property type="entry name" value="Chitinase_II/V-like_cat"/>
</dbReference>
<dbReference type="InterPro" id="IPR001223">
    <property type="entry name" value="Glyco_hydro18_cat"/>
</dbReference>
<dbReference type="Proteomes" id="UP001519288">
    <property type="component" value="Unassembled WGS sequence"/>
</dbReference>
<evidence type="ECO:0000256" key="5">
    <source>
        <dbReference type="ARBA" id="ARBA00023295"/>
    </source>
</evidence>
<dbReference type="InterPro" id="IPR001579">
    <property type="entry name" value="Glyco_hydro_18_chit_AS"/>
</dbReference>
<protein>
    <recommendedName>
        <fullName evidence="2">chitinase</fullName>
        <ecNumber evidence="2">3.2.1.14</ecNumber>
    </recommendedName>
</protein>
<keyword evidence="7" id="KW-0812">Transmembrane</keyword>
<keyword evidence="4" id="KW-0624">Polysaccharide degradation</keyword>
<feature type="domain" description="SLH" evidence="8">
    <location>
        <begin position="31"/>
        <end position="89"/>
    </location>
</feature>
<dbReference type="PROSITE" id="PS51910">
    <property type="entry name" value="GH18_2"/>
    <property type="match status" value="2"/>
</dbReference>
<dbReference type="Gene3D" id="3.20.20.80">
    <property type="entry name" value="Glycosidases"/>
    <property type="match status" value="2"/>
</dbReference>
<dbReference type="Pfam" id="PF00395">
    <property type="entry name" value="SLH"/>
    <property type="match status" value="3"/>
</dbReference>
<dbReference type="SUPFAM" id="SSF51445">
    <property type="entry name" value="(Trans)glycosidases"/>
    <property type="match status" value="2"/>
</dbReference>
<evidence type="ECO:0000256" key="4">
    <source>
        <dbReference type="ARBA" id="ARBA00023024"/>
    </source>
</evidence>
<dbReference type="CDD" id="cd06548">
    <property type="entry name" value="GH18_chitinase"/>
    <property type="match status" value="2"/>
</dbReference>
<feature type="transmembrane region" description="Helical" evidence="7">
    <location>
        <begin position="12"/>
        <end position="30"/>
    </location>
</feature>
<dbReference type="Pfam" id="PF00704">
    <property type="entry name" value="Glyco_hydro_18"/>
    <property type="match status" value="2"/>
</dbReference>
<dbReference type="PANTHER" id="PTHR11177">
    <property type="entry name" value="CHITINASE"/>
    <property type="match status" value="1"/>
</dbReference>
<keyword evidence="7" id="KW-1133">Transmembrane helix</keyword>
<sequence>MKTLSKHLYRQWFTYFAVVALIISSFSFTGRASAAASDIKGHWAEAQLTEWQTKGLLKGYSDGTLKPDHSITRAELIILINRYFNYTDTAAIKFTDIKESQWLYADIAKAVKAGYIKGYTDGSIRPNQPVSREETAVMLSKVLQLPAASSDALKNMKDAAKIASWSKAAVGALVSNKVIGGYNDGTFRPSANLTRAEGVVLIDRSAAVQTAGAPTVLNVKEGQTYKSGVLPNWKDASGTTTTATLNGANYVKGTGITAAGDYTLVVTAMKPSTKKASSTTVKFKIDPQTKLVAYVPGWKDWSDANTVDVAKLTHIDYAFTHVKDNQLIPFEGDFNDDQNYAYLNSLRAKNPNLKILNSVGGWGADGFSDAAFTAGSRDIFTSSIVDYVKKYNLDGVDLDWEYPTQTSGDIIKARPEDKQNFTLLLQTLREKLNKLGLENNKYYEISIAAAAAAAYPTWVELDKITPLLDNYNLMTYDFAGGWVPNASHHTNLYGTRSVDSTVQAFLKNNVPASKLVIGGAFYAHKWTDVASKENNGLGAKAKGTGDTPVYGTVIATYNKESGYTRYWDEASKAAYLFNGSTFLSFDDPQSMSEKGKYARDHKLGGAMFWEYSQDTTGALLESVYNGLNGVPYVADTTSVPNAPKVVNVIDGQTYKTGILPNWTDAVGTASAATLNGKEYVKGTGITEAGDYTLIVTAAHGKSFKTASTTVKFKVVPETKVIAYIPGWKEWSTANPITGNKLTHILYAFTHVENGKIIPLKDQKYDDANYAYLQSLRAQNPNLKLLNSVGGWGADGFSDAVLTSASRNTFANSIVDYVKKYKLDGIDLDWEYPTQSADGVIKARPEDKQNYSTFLKLLREKLNAQGLVDNKYYEITIAVGATQKYLDGVEMPEIIKVLDNVNLMTYDFAGGWSTKTDHHTNLYGGAISVDSSVKLFQKNGVPNNKIVIGAAFYSHIWTDVKSSANHGLGQEAKGSGDTPTYSDIVTKYNTAAGYTRYWDDTAKAPYLFDGKTFVSYDDPQSVAAKAQYVLDQKLGGAMFWEYSQDNTGTLLDALNKVIPVK</sequence>
<dbReference type="SUPFAM" id="SSF54556">
    <property type="entry name" value="Chitinase insertion domain"/>
    <property type="match status" value="2"/>
</dbReference>
<keyword evidence="4" id="KW-0119">Carbohydrate metabolism</keyword>
<evidence type="ECO:0000259" key="9">
    <source>
        <dbReference type="PROSITE" id="PS51910"/>
    </source>
</evidence>
<dbReference type="EMBL" id="JAGGLD010000004">
    <property type="protein sequence ID" value="MBP2001692.1"/>
    <property type="molecule type" value="Genomic_DNA"/>
</dbReference>
<dbReference type="SMART" id="SM00636">
    <property type="entry name" value="Glyco_18"/>
    <property type="match status" value="2"/>
</dbReference>
<dbReference type="PROSITE" id="PS01095">
    <property type="entry name" value="GH18_1"/>
    <property type="match status" value="2"/>
</dbReference>
<dbReference type="InterPro" id="IPR001119">
    <property type="entry name" value="SLH_dom"/>
</dbReference>
<reference evidence="10 11" key="1">
    <citation type="submission" date="2021-03" db="EMBL/GenBank/DDBJ databases">
        <title>Genomic Encyclopedia of Type Strains, Phase IV (KMG-IV): sequencing the most valuable type-strain genomes for metagenomic binning, comparative biology and taxonomic classification.</title>
        <authorList>
            <person name="Goeker M."/>
        </authorList>
    </citation>
    <scope>NUCLEOTIDE SEQUENCE [LARGE SCALE GENOMIC DNA]</scope>
    <source>
        <strain evidence="10 11">DSM 26806</strain>
    </source>
</reference>
<keyword evidence="4" id="KW-0146">Chitin degradation</keyword>
<keyword evidence="11" id="KW-1185">Reference proteome</keyword>
<evidence type="ECO:0000256" key="1">
    <source>
        <dbReference type="ARBA" id="ARBA00000822"/>
    </source>
</evidence>
<comment type="catalytic activity">
    <reaction evidence="1">
        <text>Random endo-hydrolysis of N-acetyl-beta-D-glucosaminide (1-&gt;4)-beta-linkages in chitin and chitodextrins.</text>
        <dbReference type="EC" id="3.2.1.14"/>
    </reaction>
</comment>
<feature type="domain" description="GH18" evidence="9">
    <location>
        <begin position="289"/>
        <end position="630"/>
    </location>
</feature>
<gene>
    <name evidence="10" type="ORF">J2Z69_002737</name>
</gene>
<evidence type="ECO:0000256" key="2">
    <source>
        <dbReference type="ARBA" id="ARBA00012729"/>
    </source>
</evidence>
<comment type="caution">
    <text evidence="10">The sequence shown here is derived from an EMBL/GenBank/DDBJ whole genome shotgun (WGS) entry which is preliminary data.</text>
</comment>
<keyword evidence="7" id="KW-0472">Membrane</keyword>
<evidence type="ECO:0000256" key="7">
    <source>
        <dbReference type="SAM" id="Phobius"/>
    </source>
</evidence>
<feature type="domain" description="SLH" evidence="8">
    <location>
        <begin position="90"/>
        <end position="153"/>
    </location>
</feature>
<evidence type="ECO:0000313" key="11">
    <source>
        <dbReference type="Proteomes" id="UP001519288"/>
    </source>
</evidence>
<evidence type="ECO:0000259" key="8">
    <source>
        <dbReference type="PROSITE" id="PS51272"/>
    </source>
</evidence>
<evidence type="ECO:0000256" key="6">
    <source>
        <dbReference type="RuleBase" id="RU000489"/>
    </source>
</evidence>
<dbReference type="InterPro" id="IPR029070">
    <property type="entry name" value="Chitinase_insertion_sf"/>
</dbReference>
<dbReference type="PROSITE" id="PS51272">
    <property type="entry name" value="SLH"/>
    <property type="match status" value="3"/>
</dbReference>
<dbReference type="EC" id="3.2.1.14" evidence="2"/>
<keyword evidence="3 6" id="KW-0378">Hydrolase</keyword>
<feature type="domain" description="GH18" evidence="9">
    <location>
        <begin position="718"/>
        <end position="1060"/>
    </location>
</feature>
<proteinExistence type="predicted"/>
<dbReference type="PANTHER" id="PTHR11177:SF317">
    <property type="entry name" value="CHITINASE 12-RELATED"/>
    <property type="match status" value="1"/>
</dbReference>
<dbReference type="Gene3D" id="3.10.50.10">
    <property type="match status" value="2"/>
</dbReference>
<name>A0ABS4JJ27_9BACL</name>
<organism evidence="10 11">
    <name type="scientific">Paenibacillus shirakamiensis</name>
    <dbReference type="NCBI Taxonomy" id="1265935"/>
    <lineage>
        <taxon>Bacteria</taxon>
        <taxon>Bacillati</taxon>
        <taxon>Bacillota</taxon>
        <taxon>Bacilli</taxon>
        <taxon>Bacillales</taxon>
        <taxon>Paenibacillaceae</taxon>
        <taxon>Paenibacillus</taxon>
    </lineage>
</organism>
<evidence type="ECO:0000313" key="10">
    <source>
        <dbReference type="EMBL" id="MBP2001692.1"/>
    </source>
</evidence>
<feature type="domain" description="SLH" evidence="8">
    <location>
        <begin position="154"/>
        <end position="216"/>
    </location>
</feature>
<keyword evidence="5 6" id="KW-0326">Glycosidase</keyword>